<dbReference type="AlphaFoldDB" id="A0A921KRW9"/>
<evidence type="ECO:0000313" key="1">
    <source>
        <dbReference type="EMBL" id="HJF51264.1"/>
    </source>
</evidence>
<gene>
    <name evidence="1" type="ORF">K8W24_15990</name>
</gene>
<dbReference type="Proteomes" id="UP000775129">
    <property type="component" value="Unassembled WGS sequence"/>
</dbReference>
<accession>A0A921KRW9</accession>
<dbReference type="EMBL" id="DYWO01000474">
    <property type="protein sequence ID" value="HJF51264.1"/>
    <property type="molecule type" value="Genomic_DNA"/>
</dbReference>
<reference evidence="1" key="1">
    <citation type="journal article" date="2021" name="PeerJ">
        <title>Extensive microbial diversity within the chicken gut microbiome revealed by metagenomics and culture.</title>
        <authorList>
            <person name="Gilroy R."/>
            <person name="Ravi A."/>
            <person name="Getino M."/>
            <person name="Pursley I."/>
            <person name="Horton D.L."/>
            <person name="Alikhan N.F."/>
            <person name="Baker D."/>
            <person name="Gharbi K."/>
            <person name="Hall N."/>
            <person name="Watson M."/>
            <person name="Adriaenssens E.M."/>
            <person name="Foster-Nyarko E."/>
            <person name="Jarju S."/>
            <person name="Secka A."/>
            <person name="Antonio M."/>
            <person name="Oren A."/>
            <person name="Chaudhuri R.R."/>
            <person name="La Ragione R."/>
            <person name="Hildebrand F."/>
            <person name="Pallen M.J."/>
        </authorList>
    </citation>
    <scope>NUCLEOTIDE SEQUENCE</scope>
    <source>
        <strain evidence="1">1647</strain>
    </source>
</reference>
<protein>
    <submittedName>
        <fullName evidence="1">Uncharacterized protein</fullName>
    </submittedName>
</protein>
<sequence length="276" mass="29459">MGYPWPKAPQQDGTGTTPADMQRIIGAQYVSSGILPNGGLTVEGTSSMAYLVRAGAAFMWVSSASRRGMLVPVEETTVNTLPAPATGSRIDTVYVDGDGVVRVVQGTSIPGGVAIARFTVPAGVTSTLSAQQSLDRGFAIPVGASLGLLHRFHDPASGVAGNTTPMTLGAGRFSLSSDSWVRFDLTHCIGGESGEATVMRWRVYIDDILETAFTTRAEWTIPQVNHMSFTKQLSEGAHKVHYVQDRYYGARFIHHKGGADAWPGNRFEVWDAGAAQ</sequence>
<comment type="caution">
    <text evidence="1">The sequence shown here is derived from an EMBL/GenBank/DDBJ whole genome shotgun (WGS) entry which is preliminary data.</text>
</comment>
<evidence type="ECO:0000313" key="2">
    <source>
        <dbReference type="Proteomes" id="UP000775129"/>
    </source>
</evidence>
<reference evidence="1" key="2">
    <citation type="submission" date="2021-09" db="EMBL/GenBank/DDBJ databases">
        <authorList>
            <person name="Gilroy R."/>
        </authorList>
    </citation>
    <scope>NUCLEOTIDE SEQUENCE</scope>
    <source>
        <strain evidence="1">1647</strain>
    </source>
</reference>
<name>A0A921KRW9_9MICO</name>
<organism evidence="1 2">
    <name type="scientific">Brachybacterium paraconglomeratum</name>
    <dbReference type="NCBI Taxonomy" id="173362"/>
    <lineage>
        <taxon>Bacteria</taxon>
        <taxon>Bacillati</taxon>
        <taxon>Actinomycetota</taxon>
        <taxon>Actinomycetes</taxon>
        <taxon>Micrococcales</taxon>
        <taxon>Dermabacteraceae</taxon>
        <taxon>Brachybacterium</taxon>
    </lineage>
</organism>
<proteinExistence type="predicted"/>